<feature type="signal peptide" evidence="2">
    <location>
        <begin position="1"/>
        <end position="25"/>
    </location>
</feature>
<keyword evidence="1" id="KW-0812">Transmembrane</keyword>
<evidence type="ECO:0000256" key="2">
    <source>
        <dbReference type="SAM" id="SignalP"/>
    </source>
</evidence>
<accession>A0A8T2T098</accession>
<reference evidence="3" key="1">
    <citation type="submission" date="2021-08" db="EMBL/GenBank/DDBJ databases">
        <title>WGS assembly of Ceratopteris richardii.</title>
        <authorList>
            <person name="Marchant D.B."/>
            <person name="Chen G."/>
            <person name="Jenkins J."/>
            <person name="Shu S."/>
            <person name="Leebens-Mack J."/>
            <person name="Grimwood J."/>
            <person name="Schmutz J."/>
            <person name="Soltis P."/>
            <person name="Soltis D."/>
            <person name="Chen Z.-H."/>
        </authorList>
    </citation>
    <scope>NUCLEOTIDE SEQUENCE</scope>
    <source>
        <strain evidence="3">Whitten #5841</strain>
        <tissue evidence="3">Leaf</tissue>
    </source>
</reference>
<gene>
    <name evidence="3" type="ORF">KP509_16G000300</name>
</gene>
<organism evidence="3 4">
    <name type="scientific">Ceratopteris richardii</name>
    <name type="common">Triangle waterfern</name>
    <dbReference type="NCBI Taxonomy" id="49495"/>
    <lineage>
        <taxon>Eukaryota</taxon>
        <taxon>Viridiplantae</taxon>
        <taxon>Streptophyta</taxon>
        <taxon>Embryophyta</taxon>
        <taxon>Tracheophyta</taxon>
        <taxon>Polypodiopsida</taxon>
        <taxon>Polypodiidae</taxon>
        <taxon>Polypodiales</taxon>
        <taxon>Pteridineae</taxon>
        <taxon>Pteridaceae</taxon>
        <taxon>Parkerioideae</taxon>
        <taxon>Ceratopteris</taxon>
    </lineage>
</organism>
<dbReference type="Proteomes" id="UP000825935">
    <property type="component" value="Chromosome 16"/>
</dbReference>
<evidence type="ECO:0000313" key="3">
    <source>
        <dbReference type="EMBL" id="KAH7387015.1"/>
    </source>
</evidence>
<keyword evidence="2" id="KW-0732">Signal</keyword>
<evidence type="ECO:0000256" key="1">
    <source>
        <dbReference type="SAM" id="Phobius"/>
    </source>
</evidence>
<keyword evidence="1" id="KW-0472">Membrane</keyword>
<comment type="caution">
    <text evidence="3">The sequence shown here is derived from an EMBL/GenBank/DDBJ whole genome shotgun (WGS) entry which is preliminary data.</text>
</comment>
<feature type="transmembrane region" description="Helical" evidence="1">
    <location>
        <begin position="80"/>
        <end position="100"/>
    </location>
</feature>
<keyword evidence="1" id="KW-1133">Transmembrane helix</keyword>
<proteinExistence type="predicted"/>
<keyword evidence="4" id="KW-1185">Reference proteome</keyword>
<sequence>MFYDFLNRRTFMILVVSFTVTETESTGARGVPYYAESTMDVLVWHMLLLDKSCALRTNATKCYLHFDKLLQKENQEHKTYVHWGNMYSYMFYTFLFYRIFK</sequence>
<feature type="chain" id="PRO_5035724562" description="Secreted protein" evidence="2">
    <location>
        <begin position="26"/>
        <end position="101"/>
    </location>
</feature>
<name>A0A8T2T098_CERRI</name>
<evidence type="ECO:0008006" key="5">
    <source>
        <dbReference type="Google" id="ProtNLM"/>
    </source>
</evidence>
<protein>
    <recommendedName>
        <fullName evidence="5">Secreted protein</fullName>
    </recommendedName>
</protein>
<evidence type="ECO:0000313" key="4">
    <source>
        <dbReference type="Proteomes" id="UP000825935"/>
    </source>
</evidence>
<dbReference type="AlphaFoldDB" id="A0A8T2T098"/>
<dbReference type="EMBL" id="CM035421">
    <property type="protein sequence ID" value="KAH7387015.1"/>
    <property type="molecule type" value="Genomic_DNA"/>
</dbReference>